<keyword evidence="3" id="KW-1185">Reference proteome</keyword>
<name>A0ABN8HJ27_9NEOP</name>
<gene>
    <name evidence="2" type="ORF">IPOD504_LOCUS48</name>
</gene>
<sequence>MVYGINMATPVRPPSHPAPQPRHPCKRRLTHRPGAALSSRPSAQRPACIQRLFPSTRRPRNIEMGVISRNTFREPGGYA</sequence>
<protein>
    <submittedName>
        <fullName evidence="2">Uncharacterized protein</fullName>
    </submittedName>
</protein>
<feature type="compositionally biased region" description="Pro residues" evidence="1">
    <location>
        <begin position="11"/>
        <end position="22"/>
    </location>
</feature>
<feature type="region of interest" description="Disordered" evidence="1">
    <location>
        <begin position="1"/>
        <end position="45"/>
    </location>
</feature>
<evidence type="ECO:0000256" key="1">
    <source>
        <dbReference type="SAM" id="MobiDB-lite"/>
    </source>
</evidence>
<dbReference type="EMBL" id="OW152813">
    <property type="protein sequence ID" value="CAH2034257.1"/>
    <property type="molecule type" value="Genomic_DNA"/>
</dbReference>
<dbReference type="Proteomes" id="UP000837857">
    <property type="component" value="Chromosome 1"/>
</dbReference>
<accession>A0ABN8HJ27</accession>
<evidence type="ECO:0000313" key="3">
    <source>
        <dbReference type="Proteomes" id="UP000837857"/>
    </source>
</evidence>
<evidence type="ECO:0000313" key="2">
    <source>
        <dbReference type="EMBL" id="CAH2034257.1"/>
    </source>
</evidence>
<feature type="non-terminal residue" evidence="2">
    <location>
        <position position="79"/>
    </location>
</feature>
<proteinExistence type="predicted"/>
<organism evidence="2 3">
    <name type="scientific">Iphiclides podalirius</name>
    <name type="common">scarce swallowtail</name>
    <dbReference type="NCBI Taxonomy" id="110791"/>
    <lineage>
        <taxon>Eukaryota</taxon>
        <taxon>Metazoa</taxon>
        <taxon>Ecdysozoa</taxon>
        <taxon>Arthropoda</taxon>
        <taxon>Hexapoda</taxon>
        <taxon>Insecta</taxon>
        <taxon>Pterygota</taxon>
        <taxon>Neoptera</taxon>
        <taxon>Endopterygota</taxon>
        <taxon>Lepidoptera</taxon>
        <taxon>Glossata</taxon>
        <taxon>Ditrysia</taxon>
        <taxon>Papilionoidea</taxon>
        <taxon>Papilionidae</taxon>
        <taxon>Papilioninae</taxon>
        <taxon>Iphiclides</taxon>
    </lineage>
</organism>
<reference evidence="2" key="1">
    <citation type="submission" date="2022-03" db="EMBL/GenBank/DDBJ databases">
        <authorList>
            <person name="Martin H S."/>
        </authorList>
    </citation>
    <scope>NUCLEOTIDE SEQUENCE</scope>
</reference>